<accession>A0ABQ4Z528</accession>
<reference evidence="2" key="1">
    <citation type="journal article" date="2022" name="Int. J. Mol. Sci.">
        <title>Draft Genome of Tanacetum Coccineum: Genomic Comparison of Closely Related Tanacetum-Family Plants.</title>
        <authorList>
            <person name="Yamashiro T."/>
            <person name="Shiraishi A."/>
            <person name="Nakayama K."/>
            <person name="Satake H."/>
        </authorList>
    </citation>
    <scope>NUCLEOTIDE SEQUENCE</scope>
</reference>
<dbReference type="Proteomes" id="UP001151760">
    <property type="component" value="Unassembled WGS sequence"/>
</dbReference>
<keyword evidence="2" id="KW-0695">RNA-directed DNA polymerase</keyword>
<dbReference type="EMBL" id="BQNB010010952">
    <property type="protein sequence ID" value="GJS84132.1"/>
    <property type="molecule type" value="Genomic_DNA"/>
</dbReference>
<comment type="caution">
    <text evidence="2">The sequence shown here is derived from an EMBL/GenBank/DDBJ whole genome shotgun (WGS) entry which is preliminary data.</text>
</comment>
<reference evidence="2" key="2">
    <citation type="submission" date="2022-01" db="EMBL/GenBank/DDBJ databases">
        <authorList>
            <person name="Yamashiro T."/>
            <person name="Shiraishi A."/>
            <person name="Satake H."/>
            <person name="Nakayama K."/>
        </authorList>
    </citation>
    <scope>NUCLEOTIDE SEQUENCE</scope>
</reference>
<feature type="compositionally biased region" description="Basic and acidic residues" evidence="1">
    <location>
        <begin position="162"/>
        <end position="178"/>
    </location>
</feature>
<feature type="region of interest" description="Disordered" evidence="1">
    <location>
        <begin position="162"/>
        <end position="198"/>
    </location>
</feature>
<evidence type="ECO:0000313" key="2">
    <source>
        <dbReference type="EMBL" id="GJS84132.1"/>
    </source>
</evidence>
<protein>
    <submittedName>
        <fullName evidence="2">RNA-directed DNA polymerase</fullName>
    </submittedName>
</protein>
<keyword evidence="2" id="KW-0548">Nucleotidyltransferase</keyword>
<sequence length="198" mass="22346">MIELRANVELKDTIMVAMPKLIGEGFYTCTIRVEYEWKPPMCTCCKIFSHVVDECPKNIGLDVAKNLKNPIHAPRGVPVGPKMGFKLVKQVYIHVSKKNNAHSCGNKKKHVKANYDGPSFFNVGSSSTNTTPIVDKNDKLERLIIDGKITIADDEGKPLEKVDYSGDHYSEETYRNADYDDDPYDDDMYKGQEIPDNI</sequence>
<name>A0ABQ4Z528_9ASTR</name>
<keyword evidence="3" id="KW-1185">Reference proteome</keyword>
<evidence type="ECO:0000313" key="3">
    <source>
        <dbReference type="Proteomes" id="UP001151760"/>
    </source>
</evidence>
<gene>
    <name evidence="2" type="ORF">Tco_0750673</name>
</gene>
<keyword evidence="2" id="KW-0808">Transferase</keyword>
<dbReference type="GO" id="GO:0003964">
    <property type="term" value="F:RNA-directed DNA polymerase activity"/>
    <property type="evidence" value="ECO:0007669"/>
    <property type="project" value="UniProtKB-KW"/>
</dbReference>
<organism evidence="2 3">
    <name type="scientific">Tanacetum coccineum</name>
    <dbReference type="NCBI Taxonomy" id="301880"/>
    <lineage>
        <taxon>Eukaryota</taxon>
        <taxon>Viridiplantae</taxon>
        <taxon>Streptophyta</taxon>
        <taxon>Embryophyta</taxon>
        <taxon>Tracheophyta</taxon>
        <taxon>Spermatophyta</taxon>
        <taxon>Magnoliopsida</taxon>
        <taxon>eudicotyledons</taxon>
        <taxon>Gunneridae</taxon>
        <taxon>Pentapetalae</taxon>
        <taxon>asterids</taxon>
        <taxon>campanulids</taxon>
        <taxon>Asterales</taxon>
        <taxon>Asteraceae</taxon>
        <taxon>Asteroideae</taxon>
        <taxon>Anthemideae</taxon>
        <taxon>Anthemidinae</taxon>
        <taxon>Tanacetum</taxon>
    </lineage>
</organism>
<evidence type="ECO:0000256" key="1">
    <source>
        <dbReference type="SAM" id="MobiDB-lite"/>
    </source>
</evidence>
<proteinExistence type="predicted"/>